<organism evidence="4 5">
    <name type="scientific">Populus deltoides</name>
    <name type="common">Eastern poplar</name>
    <name type="synonym">Eastern cottonwood</name>
    <dbReference type="NCBI Taxonomy" id="3696"/>
    <lineage>
        <taxon>Eukaryota</taxon>
        <taxon>Viridiplantae</taxon>
        <taxon>Streptophyta</taxon>
        <taxon>Embryophyta</taxon>
        <taxon>Tracheophyta</taxon>
        <taxon>Spermatophyta</taxon>
        <taxon>Magnoliopsida</taxon>
        <taxon>eudicotyledons</taxon>
        <taxon>Gunneridae</taxon>
        <taxon>Pentapetalae</taxon>
        <taxon>rosids</taxon>
        <taxon>fabids</taxon>
        <taxon>Malpighiales</taxon>
        <taxon>Salicaceae</taxon>
        <taxon>Saliceae</taxon>
        <taxon>Populus</taxon>
    </lineage>
</organism>
<evidence type="ECO:0000256" key="1">
    <source>
        <dbReference type="ARBA" id="ARBA00022614"/>
    </source>
</evidence>
<dbReference type="InterPro" id="IPR032675">
    <property type="entry name" value="LRR_dom_sf"/>
</dbReference>
<evidence type="ECO:0000256" key="2">
    <source>
        <dbReference type="ARBA" id="ARBA00022737"/>
    </source>
</evidence>
<dbReference type="InterPro" id="IPR045344">
    <property type="entry name" value="C-JID"/>
</dbReference>
<evidence type="ECO:0000259" key="3">
    <source>
        <dbReference type="Pfam" id="PF20160"/>
    </source>
</evidence>
<feature type="domain" description="C-JID" evidence="3">
    <location>
        <begin position="94"/>
        <end position="148"/>
    </location>
</feature>
<dbReference type="Pfam" id="PF20160">
    <property type="entry name" value="C-JID"/>
    <property type="match status" value="1"/>
</dbReference>
<gene>
    <name evidence="4" type="ORF">H0E87_008850</name>
</gene>
<reference evidence="4" key="1">
    <citation type="journal article" date="2021" name="J. Hered.">
        <title>Genome Assembly of Salicaceae Populus deltoides (Eastern Cottonwood) I-69 Based on Nanopore Sequencing and Hi-C Technologies.</title>
        <authorList>
            <person name="Bai S."/>
            <person name="Wu H."/>
            <person name="Zhang J."/>
            <person name="Pan Z."/>
            <person name="Zhao W."/>
            <person name="Li Z."/>
            <person name="Tong C."/>
        </authorList>
    </citation>
    <scope>NUCLEOTIDE SEQUENCE</scope>
    <source>
        <tissue evidence="4">Leaf</tissue>
    </source>
</reference>
<keyword evidence="5" id="KW-1185">Reference proteome</keyword>
<proteinExistence type="predicted"/>
<protein>
    <recommendedName>
        <fullName evidence="3">C-JID domain-containing protein</fullName>
    </recommendedName>
</protein>
<evidence type="ECO:0000313" key="5">
    <source>
        <dbReference type="Proteomes" id="UP000807159"/>
    </source>
</evidence>
<dbReference type="AlphaFoldDB" id="A0A8T2Z2B1"/>
<sequence length="191" mass="21428">MSLKLSWNHFERIPANIKQLSKLIKVVLDGFKRLRCLLELNPPSLQVLIASDCVSLESVASVSIQGEKEYEAASQQFNFEYLGKPIRVSLCVLGSEVPEWFSYKSTEGSSVKIKLPAHRNHTNSTDQFSGFTFCAVVSFGPCQNDGDFDIRCECHLITKGGVQSDLIFNNKGDEEKRLSPLKREHEFLKGA</sequence>
<dbReference type="EMBL" id="JACEGQ020000004">
    <property type="protein sequence ID" value="KAH8511439.1"/>
    <property type="molecule type" value="Genomic_DNA"/>
</dbReference>
<comment type="caution">
    <text evidence="4">The sequence shown here is derived from an EMBL/GenBank/DDBJ whole genome shotgun (WGS) entry which is preliminary data.</text>
</comment>
<dbReference type="Proteomes" id="UP000807159">
    <property type="component" value="Chromosome 4"/>
</dbReference>
<dbReference type="SUPFAM" id="SSF52058">
    <property type="entry name" value="L domain-like"/>
    <property type="match status" value="1"/>
</dbReference>
<keyword evidence="2" id="KW-0677">Repeat</keyword>
<dbReference type="Gene3D" id="3.80.10.10">
    <property type="entry name" value="Ribonuclease Inhibitor"/>
    <property type="match status" value="1"/>
</dbReference>
<accession>A0A8T2Z2B1</accession>
<evidence type="ECO:0000313" key="4">
    <source>
        <dbReference type="EMBL" id="KAH8511439.1"/>
    </source>
</evidence>
<name>A0A8T2Z2B1_POPDE</name>
<keyword evidence="1" id="KW-0433">Leucine-rich repeat</keyword>